<dbReference type="AlphaFoldDB" id="A0AA88I0L0"/>
<proteinExistence type="predicted"/>
<dbReference type="InterPro" id="IPR029526">
    <property type="entry name" value="PGBD"/>
</dbReference>
<dbReference type="Pfam" id="PF13843">
    <property type="entry name" value="DDE_Tnp_1_7"/>
    <property type="match status" value="1"/>
</dbReference>
<feature type="domain" description="PiggyBac transposable element-derived protein" evidence="2">
    <location>
        <begin position="10"/>
        <end position="97"/>
    </location>
</feature>
<feature type="region of interest" description="Disordered" evidence="1">
    <location>
        <begin position="92"/>
        <end position="129"/>
    </location>
</feature>
<protein>
    <recommendedName>
        <fullName evidence="2">PiggyBac transposable element-derived protein domain-containing protein</fullName>
    </recommendedName>
</protein>
<evidence type="ECO:0000256" key="1">
    <source>
        <dbReference type="SAM" id="MobiDB-lite"/>
    </source>
</evidence>
<feature type="compositionally biased region" description="Basic and acidic residues" evidence="1">
    <location>
        <begin position="97"/>
        <end position="106"/>
    </location>
</feature>
<keyword evidence="4" id="KW-1185">Reference proteome</keyword>
<feature type="compositionally biased region" description="Acidic residues" evidence="1">
    <location>
        <begin position="107"/>
        <end position="116"/>
    </location>
</feature>
<dbReference type="EMBL" id="JAVRJZ010000010">
    <property type="protein sequence ID" value="KAK2717789.1"/>
    <property type="molecule type" value="Genomic_DNA"/>
</dbReference>
<reference evidence="3" key="1">
    <citation type="submission" date="2023-07" db="EMBL/GenBank/DDBJ databases">
        <title>Chromosome-level genome assembly of Artemia franciscana.</title>
        <authorList>
            <person name="Jo E."/>
        </authorList>
    </citation>
    <scope>NUCLEOTIDE SEQUENCE</scope>
    <source>
        <tissue evidence="3">Whole body</tissue>
    </source>
</reference>
<evidence type="ECO:0000313" key="3">
    <source>
        <dbReference type="EMBL" id="KAK2717789.1"/>
    </source>
</evidence>
<sequence>MQKAKLPPLEIHQKLKKAERRLVDWRVEQHSSIVVTKWYDNKPVHVIPSYSGPYPTDQYKQWDKKSQAQIEANRPQVIKEYKKFMGGADLNNKYLRTRNDEDKKNDEDNDEDLSSNDEDKKKRNFKAGC</sequence>
<evidence type="ECO:0000313" key="4">
    <source>
        <dbReference type="Proteomes" id="UP001187531"/>
    </source>
</evidence>
<accession>A0AA88I0L0</accession>
<organism evidence="3 4">
    <name type="scientific">Artemia franciscana</name>
    <name type="common">Brine shrimp</name>
    <name type="synonym">Artemia sanfranciscana</name>
    <dbReference type="NCBI Taxonomy" id="6661"/>
    <lineage>
        <taxon>Eukaryota</taxon>
        <taxon>Metazoa</taxon>
        <taxon>Ecdysozoa</taxon>
        <taxon>Arthropoda</taxon>
        <taxon>Crustacea</taxon>
        <taxon>Branchiopoda</taxon>
        <taxon>Anostraca</taxon>
        <taxon>Artemiidae</taxon>
        <taxon>Artemia</taxon>
    </lineage>
</organism>
<evidence type="ECO:0000259" key="2">
    <source>
        <dbReference type="Pfam" id="PF13843"/>
    </source>
</evidence>
<dbReference type="PANTHER" id="PTHR47272:SF1">
    <property type="entry name" value="PIGGYBAC TRANSPOSABLE ELEMENT-DERIVED PROTEIN 3-LIKE"/>
    <property type="match status" value="1"/>
</dbReference>
<name>A0AA88I0L0_ARTSF</name>
<gene>
    <name evidence="3" type="ORF">QYM36_006549</name>
</gene>
<dbReference type="Proteomes" id="UP001187531">
    <property type="component" value="Unassembled WGS sequence"/>
</dbReference>
<comment type="caution">
    <text evidence="3">The sequence shown here is derived from an EMBL/GenBank/DDBJ whole genome shotgun (WGS) entry which is preliminary data.</text>
</comment>
<dbReference type="PANTHER" id="PTHR47272">
    <property type="entry name" value="DDE_TNP_1_7 DOMAIN-CONTAINING PROTEIN"/>
    <property type="match status" value="1"/>
</dbReference>